<dbReference type="InterPro" id="IPR009072">
    <property type="entry name" value="Histone-fold"/>
</dbReference>
<dbReference type="Gene3D" id="1.20.1280.50">
    <property type="match status" value="1"/>
</dbReference>
<dbReference type="InParanoid" id="A0A2P6NTK4"/>
<dbReference type="SUPFAM" id="SSF81383">
    <property type="entry name" value="F-box domain"/>
    <property type="match status" value="1"/>
</dbReference>
<dbReference type="GO" id="GO:0000786">
    <property type="term" value="C:nucleosome"/>
    <property type="evidence" value="ECO:0007669"/>
    <property type="project" value="InterPro"/>
</dbReference>
<evidence type="ECO:0000313" key="1">
    <source>
        <dbReference type="EMBL" id="PRP87303.1"/>
    </source>
</evidence>
<dbReference type="Gene3D" id="1.10.20.10">
    <property type="entry name" value="Histone, subunit A"/>
    <property type="match status" value="2"/>
</dbReference>
<sequence>MPIIPVVDVKSLDRTRPQYGPLDPGPPPSSAAGLLVPVSCVYEDLQQHPVFGMDGRPRRHQRSTSSHVYIASVLQCLMAEVLKSAGNAAKEEGVCTIEPDHIGTALKKDEKLLKLVVALKGDADVTGGETPAVVETDQVQLFDLNADWLQIVFYHVETVHLIQSCSFVCKSWREMLHPDSNFWKRRFLSLYHLKPRGNIPDEAYLQDSSLVISKHNFEIMVGDIIEDYHSDTEMTEEAVDVLQAAAEDHVIKYMEDLARLEEREGREVDEEMLNERDDIRLQRSERLIDRLIGCDSDDSTTNDTEYIDDPIAQEQRQEIERRLVYTMDEAEREGPNLTDDEDWANDESAELSEWYDSKWRRVGTCLQYYIDLNEKPRETIDRADYQLWCSLNEEVPPQRWKGLVTHNIPWLPGDIINTRGLIEEMIEEGSSNYLREYWGRSCYDFASSVMGLHHIREELDGEIFQVRENPMVGRRHRVVEEEAEWIHQEHLRQPRLHCSWNKSLPRPPTSLDVIRSKATAHVKGLELFHIIQDGWPSHEMIRHPLPIVDIFSLFARASDALSAEEKKIIGQMQPRQYDGYNLLHMAIDCMPDDPENCERMVRRLMEEYGISVRRQTETDGYTAIDLATENGRGGLLKVLRDYEEENTETVVQLKKMKVIE</sequence>
<dbReference type="GO" id="GO:0046982">
    <property type="term" value="F:protein heterodimerization activity"/>
    <property type="evidence" value="ECO:0007669"/>
    <property type="project" value="InterPro"/>
</dbReference>
<dbReference type="InterPro" id="IPR036047">
    <property type="entry name" value="F-box-like_dom_sf"/>
</dbReference>
<dbReference type="PANTHER" id="PTHR23430">
    <property type="entry name" value="HISTONE H2A"/>
    <property type="match status" value="1"/>
</dbReference>
<gene>
    <name evidence="1" type="ORF">PROFUN_01565</name>
</gene>
<dbReference type="SUPFAM" id="SSF47113">
    <property type="entry name" value="Histone-fold"/>
    <property type="match status" value="1"/>
</dbReference>
<proteinExistence type="predicted"/>
<comment type="caution">
    <text evidence="1">The sequence shown here is derived from an EMBL/GenBank/DDBJ whole genome shotgun (WGS) entry which is preliminary data.</text>
</comment>
<dbReference type="EMBL" id="MDYQ01000021">
    <property type="protein sequence ID" value="PRP87303.1"/>
    <property type="molecule type" value="Genomic_DNA"/>
</dbReference>
<dbReference type="GO" id="GO:0003677">
    <property type="term" value="F:DNA binding"/>
    <property type="evidence" value="ECO:0007669"/>
    <property type="project" value="InterPro"/>
</dbReference>
<dbReference type="GO" id="GO:0030527">
    <property type="term" value="F:structural constituent of chromatin"/>
    <property type="evidence" value="ECO:0007669"/>
    <property type="project" value="InterPro"/>
</dbReference>
<dbReference type="Proteomes" id="UP000241769">
    <property type="component" value="Unassembled WGS sequence"/>
</dbReference>
<evidence type="ECO:0000313" key="2">
    <source>
        <dbReference type="Proteomes" id="UP000241769"/>
    </source>
</evidence>
<accession>A0A2P6NTK4</accession>
<dbReference type="InterPro" id="IPR002119">
    <property type="entry name" value="Histone_H2A"/>
</dbReference>
<dbReference type="AlphaFoldDB" id="A0A2P6NTK4"/>
<organism evidence="1 2">
    <name type="scientific">Planoprotostelium fungivorum</name>
    <dbReference type="NCBI Taxonomy" id="1890364"/>
    <lineage>
        <taxon>Eukaryota</taxon>
        <taxon>Amoebozoa</taxon>
        <taxon>Evosea</taxon>
        <taxon>Variosea</taxon>
        <taxon>Cavosteliida</taxon>
        <taxon>Cavosteliaceae</taxon>
        <taxon>Planoprotostelium</taxon>
    </lineage>
</organism>
<keyword evidence="2" id="KW-1185">Reference proteome</keyword>
<reference evidence="1 2" key="1">
    <citation type="journal article" date="2018" name="Genome Biol. Evol.">
        <title>Multiple Roots of Fruiting Body Formation in Amoebozoa.</title>
        <authorList>
            <person name="Hillmann F."/>
            <person name="Forbes G."/>
            <person name="Novohradska S."/>
            <person name="Ferling I."/>
            <person name="Riege K."/>
            <person name="Groth M."/>
            <person name="Westermann M."/>
            <person name="Marz M."/>
            <person name="Spaller T."/>
            <person name="Winckler T."/>
            <person name="Schaap P."/>
            <person name="Glockner G."/>
        </authorList>
    </citation>
    <scope>NUCLEOTIDE SEQUENCE [LARGE SCALE GENOMIC DNA]</scope>
    <source>
        <strain evidence="1 2">Jena</strain>
    </source>
</reference>
<name>A0A2P6NTK4_9EUKA</name>
<dbReference type="STRING" id="1890364.A0A2P6NTK4"/>
<protein>
    <submittedName>
        <fullName evidence="1">Histone H3-like</fullName>
    </submittedName>
</protein>